<evidence type="ECO:0000313" key="3">
    <source>
        <dbReference type="EMBL" id="TWH93982.1"/>
    </source>
</evidence>
<dbReference type="Gene3D" id="2.60.40.10">
    <property type="entry name" value="Immunoglobulins"/>
    <property type="match status" value="1"/>
</dbReference>
<feature type="signal peptide" evidence="1">
    <location>
        <begin position="1"/>
        <end position="21"/>
    </location>
</feature>
<dbReference type="Pfam" id="PF13585">
    <property type="entry name" value="CHU_C"/>
    <property type="match status" value="1"/>
</dbReference>
<dbReference type="InterPro" id="IPR026341">
    <property type="entry name" value="T9SS_type_B"/>
</dbReference>
<dbReference type="NCBIfam" id="TIGR04131">
    <property type="entry name" value="Bac_Flav_CTERM"/>
    <property type="match status" value="1"/>
</dbReference>
<sequence length="1346" mass="140229">MTFQKKLFALLILLLSFQLKAQITINNTIYTPNQLINGVLVPPMSGVTISNVAYRGVYGDNSKYQVGYFSTATTTLSQMGFANGIVLTTGKTSDIPAPLGTPTTPPPLMDEFYADCTPGLVQQDGTCSTFVNDLAVLADAQGYYNATILEFDFVTVHTSVTFRYVFGSEEYNNGVDSNYQCTEFNDKFGFLISGPGISGGQGFSNDARNMAILPNGSQVSINSVNDGVIGPDGDSSACLLSNPNWVQNVVSPEFSGRIDGTHLNGNTQILTASQSNLTPGQTYHIKLIITDVSDGSLDSVVYLEGGSFTPQQCDAGVNQSICNSTSTNLAANSPATGTWSVVSGTGNFTSNTSPNTQVSGLSAGANVFRWTSSDLSCFDDVTITVNTSPVVPIVNVTSPTCTSNGSATITNYVTGQTYTFNPAGPTVASTGVISGMLFGTPYTLTTGNGSCASANTTPFSVNSILPIPAAPIVSVTAPTCSANGFSTITNYNATLNYTFNPLGPTINSSGIIQGMVLGTSYEVTSTNSSLCTSAVSNSFVNNPMLLVPAVPLVSVTAPTCLANGFARITNYVAGQSYIFDPVGPSVDASGLISGMTFGTSYFVSAGNGSCASANSTSFVIAQQLPLPTIVSVTNNGPICSGSTVSFTINASPNTQVSYSIDGNPAQTVAIDALGEGVVNVSGITSSTTLSTISVFDGICSSNVVLSSTANLFADTTITLVSAASTANQSRCADTTIDPIQYQVTGTATGVSVLGLPAGITHSYDATTGLLTISGATNVAGVSSYSIVTTGGCNPQATASGTITITGRPVLTYTVTNSICDGSPLDFVLSSNLPNTTFIWSATISNVSGTFVTNGDESNINQIVTLNNSETIGTVTVKITPYANGCLGDESEAITITINPNPVVEIVAVTDTSVCSATNGNNNVHVEISGNISGITYNWTAITNGVTVVGGTTSGTITAISTTTGFDLQVITSNPLVAGTIYFEVSAVKNVCVGNTLQSAIVTVNPNPGIAVPSPDKTICSGQPTNLMIDVSPLIAGTEIEWEVLTVVNVSGANIGSGIAPQPINDVLTSTQGGYVIYRVRTSLGECEGSYTDYRVNVNPAPLPKLVDGNICITSDGEVYQTYTLNTGLNDIDYDFEWFDSNGDTIPGEINATLVVDEAGTYSVIATNWLTGCSSSMVTATVSETMPATSMTVVQSEYFSDNATITVTVPDGTGTLLYSLDEGSLQSSNVFTGVSTGQHLVTILDTEGCTFMTQIVTIIDYPNYFTPNGDGINDTWNIIGLNQPGAKLYIFDRYGKLLKQLSATDDSEGWDGTYNQELLPSTDYWFSLDYTENGVAKQFKAHFSLKR</sequence>
<dbReference type="InterPro" id="IPR049804">
    <property type="entry name" value="Choice_anch_L"/>
</dbReference>
<reference evidence="3 4" key="1">
    <citation type="journal article" date="2015" name="Stand. Genomic Sci.">
        <title>Genomic Encyclopedia of Bacterial and Archaeal Type Strains, Phase III: the genomes of soil and plant-associated and newly described type strains.</title>
        <authorList>
            <person name="Whitman W.B."/>
            <person name="Woyke T."/>
            <person name="Klenk H.P."/>
            <person name="Zhou Y."/>
            <person name="Lilburn T.G."/>
            <person name="Beck B.J."/>
            <person name="De Vos P."/>
            <person name="Vandamme P."/>
            <person name="Eisen J.A."/>
            <person name="Garrity G."/>
            <person name="Hugenholtz P."/>
            <person name="Kyrpides N.C."/>
        </authorList>
    </citation>
    <scope>NUCLEOTIDE SEQUENCE [LARGE SCALE GENOMIC DNA]</scope>
    <source>
        <strain evidence="3 4">CGMCC 1.6844</strain>
    </source>
</reference>
<dbReference type="EMBL" id="VLKM01000007">
    <property type="protein sequence ID" value="TWH93982.1"/>
    <property type="molecule type" value="Genomic_DNA"/>
</dbReference>
<keyword evidence="4" id="KW-1185">Reference proteome</keyword>
<proteinExistence type="predicted"/>
<evidence type="ECO:0000256" key="1">
    <source>
        <dbReference type="SAM" id="SignalP"/>
    </source>
</evidence>
<feature type="domain" description="PKD-like" evidence="2">
    <location>
        <begin position="1016"/>
        <end position="1101"/>
    </location>
</feature>
<gene>
    <name evidence="3" type="ORF">IP97_01930</name>
</gene>
<evidence type="ECO:0000313" key="4">
    <source>
        <dbReference type="Proteomes" id="UP000315312"/>
    </source>
</evidence>
<dbReference type="NCBIfam" id="NF038133">
    <property type="entry name" value="choice_anch_L"/>
    <property type="match status" value="1"/>
</dbReference>
<dbReference type="InterPro" id="IPR045828">
    <property type="entry name" value="PKD_Bacteroidetes"/>
</dbReference>
<name>A0A562KF42_9FLAO</name>
<dbReference type="Proteomes" id="UP000315312">
    <property type="component" value="Unassembled WGS sequence"/>
</dbReference>
<dbReference type="Pfam" id="PF19406">
    <property type="entry name" value="PKD_5"/>
    <property type="match status" value="2"/>
</dbReference>
<feature type="domain" description="PKD-like" evidence="2">
    <location>
        <begin position="817"/>
        <end position="901"/>
    </location>
</feature>
<accession>A0A562KF42</accession>
<organism evidence="3 4">
    <name type="scientific">Flavobacterium cheniae</name>
    <dbReference type="NCBI Taxonomy" id="295428"/>
    <lineage>
        <taxon>Bacteria</taxon>
        <taxon>Pseudomonadati</taxon>
        <taxon>Bacteroidota</taxon>
        <taxon>Flavobacteriia</taxon>
        <taxon>Flavobacteriales</taxon>
        <taxon>Flavobacteriaceae</taxon>
        <taxon>Flavobacterium</taxon>
    </lineage>
</organism>
<evidence type="ECO:0000259" key="2">
    <source>
        <dbReference type="Pfam" id="PF19406"/>
    </source>
</evidence>
<feature type="chain" id="PRO_5022213304" evidence="1">
    <location>
        <begin position="22"/>
        <end position="1346"/>
    </location>
</feature>
<dbReference type="InterPro" id="IPR013783">
    <property type="entry name" value="Ig-like_fold"/>
</dbReference>
<keyword evidence="1" id="KW-0732">Signal</keyword>
<dbReference type="RefSeq" id="WP_144728181.1">
    <property type="nucleotide sequence ID" value="NZ_VLKM01000007.1"/>
</dbReference>
<protein>
    <submittedName>
        <fullName evidence="3">Gliding motility-associated-like protein</fullName>
    </submittedName>
</protein>
<comment type="caution">
    <text evidence="3">The sequence shown here is derived from an EMBL/GenBank/DDBJ whole genome shotgun (WGS) entry which is preliminary data.</text>
</comment>